<keyword evidence="1" id="KW-0472">Membrane</keyword>
<dbReference type="Gene3D" id="4.10.410.10">
    <property type="entry name" value="Pancreatic trypsin inhibitor Kunitz domain"/>
    <property type="match status" value="1"/>
</dbReference>
<protein>
    <submittedName>
        <fullName evidence="5">BPTI/Kunitz inhibitor domain-containing protein</fullName>
    </submittedName>
</protein>
<dbReference type="Pfam" id="PF00014">
    <property type="entry name" value="Kunitz_BPTI"/>
    <property type="match status" value="1"/>
</dbReference>
<evidence type="ECO:0000313" key="3">
    <source>
        <dbReference type="EMBL" id="VDM57170.1"/>
    </source>
</evidence>
<feature type="transmembrane region" description="Helical" evidence="1">
    <location>
        <begin position="25"/>
        <end position="45"/>
    </location>
</feature>
<accession>A0A158PGT3</accession>
<dbReference type="Proteomes" id="UP000267027">
    <property type="component" value="Unassembled WGS sequence"/>
</dbReference>
<organism evidence="5">
    <name type="scientific">Angiostrongylus costaricensis</name>
    <name type="common">Nematode worm</name>
    <dbReference type="NCBI Taxonomy" id="334426"/>
    <lineage>
        <taxon>Eukaryota</taxon>
        <taxon>Metazoa</taxon>
        <taxon>Ecdysozoa</taxon>
        <taxon>Nematoda</taxon>
        <taxon>Chromadorea</taxon>
        <taxon>Rhabditida</taxon>
        <taxon>Rhabditina</taxon>
        <taxon>Rhabditomorpha</taxon>
        <taxon>Strongyloidea</taxon>
        <taxon>Metastrongylidae</taxon>
        <taxon>Angiostrongylus</taxon>
    </lineage>
</organism>
<dbReference type="InterPro" id="IPR036880">
    <property type="entry name" value="Kunitz_BPTI_sf"/>
</dbReference>
<gene>
    <name evidence="3" type="ORF">ACOC_LOCUS5585</name>
</gene>
<dbReference type="PROSITE" id="PS50279">
    <property type="entry name" value="BPTI_KUNITZ_2"/>
    <property type="match status" value="1"/>
</dbReference>
<reference evidence="5" key="1">
    <citation type="submission" date="2016-04" db="UniProtKB">
        <authorList>
            <consortium name="WormBaseParasite"/>
        </authorList>
    </citation>
    <scope>IDENTIFICATION</scope>
</reference>
<dbReference type="WBParaSite" id="ACOC_0000558401-mRNA-1">
    <property type="protein sequence ID" value="ACOC_0000558401-mRNA-1"/>
    <property type="gene ID" value="ACOC_0000558401"/>
</dbReference>
<keyword evidence="1" id="KW-1133">Transmembrane helix</keyword>
<feature type="domain" description="BPTI/Kunitz inhibitor" evidence="2">
    <location>
        <begin position="125"/>
        <end position="178"/>
    </location>
</feature>
<evidence type="ECO:0000313" key="4">
    <source>
        <dbReference type="Proteomes" id="UP000267027"/>
    </source>
</evidence>
<dbReference type="PANTHER" id="PTHR47248:SF9">
    <property type="entry name" value="BPTI_KUNITZ INHIBITOR DOMAIN-CONTAINING PROTEIN"/>
    <property type="match status" value="1"/>
</dbReference>
<keyword evidence="4" id="KW-1185">Reference proteome</keyword>
<proteinExistence type="predicted"/>
<dbReference type="AlphaFoldDB" id="A0A158PGT3"/>
<sequence>MPRILTGPCTQNEGSSKLFSVTPTAAIASLLTTASLLTILALQTIRLSQLAQRAKTNNARHFQLLINLECHKVLEHLYADGIPPEEASIPSCDVASEFLLKPTPLSSFNGVMIWKKEYPVQGKPCTLDRDRGVVHDTVKPSVRYYFDYETTACLAFEYLGSGGNDNNYEEISDCILSCTYQDYTGCPGKYPVARGPDGEPFICEIPRTTSSPGENVRISIEDETE</sequence>
<evidence type="ECO:0000313" key="5">
    <source>
        <dbReference type="WBParaSite" id="ACOC_0000558401-mRNA-1"/>
    </source>
</evidence>
<dbReference type="GO" id="GO:0004867">
    <property type="term" value="F:serine-type endopeptidase inhibitor activity"/>
    <property type="evidence" value="ECO:0007669"/>
    <property type="project" value="InterPro"/>
</dbReference>
<dbReference type="SMART" id="SM00131">
    <property type="entry name" value="KU"/>
    <property type="match status" value="1"/>
</dbReference>
<reference evidence="3 4" key="2">
    <citation type="submission" date="2018-11" db="EMBL/GenBank/DDBJ databases">
        <authorList>
            <consortium name="Pathogen Informatics"/>
        </authorList>
    </citation>
    <scope>NUCLEOTIDE SEQUENCE [LARGE SCALE GENOMIC DNA]</scope>
    <source>
        <strain evidence="3 4">Costa Rica</strain>
    </source>
</reference>
<dbReference type="CDD" id="cd22593">
    <property type="entry name" value="Kunitz_conkunitzin"/>
    <property type="match status" value="1"/>
</dbReference>
<keyword evidence="1" id="KW-0812">Transmembrane</keyword>
<dbReference type="InterPro" id="IPR002223">
    <property type="entry name" value="Kunitz_BPTI"/>
</dbReference>
<evidence type="ECO:0000256" key="1">
    <source>
        <dbReference type="SAM" id="Phobius"/>
    </source>
</evidence>
<dbReference type="EMBL" id="UYYA01003880">
    <property type="protein sequence ID" value="VDM57170.1"/>
    <property type="molecule type" value="Genomic_DNA"/>
</dbReference>
<dbReference type="SUPFAM" id="SSF57362">
    <property type="entry name" value="BPTI-like"/>
    <property type="match status" value="1"/>
</dbReference>
<dbReference type="InterPro" id="IPR052861">
    <property type="entry name" value="BPTI/Kunitz_domain"/>
</dbReference>
<name>A0A158PGT3_ANGCS</name>
<dbReference type="OrthoDB" id="5835084at2759"/>
<evidence type="ECO:0000259" key="2">
    <source>
        <dbReference type="PROSITE" id="PS50279"/>
    </source>
</evidence>
<dbReference type="PANTHER" id="PTHR47248">
    <property type="entry name" value="PROTEIN CBG06772"/>
    <property type="match status" value="1"/>
</dbReference>